<name>X1GE66_9ZZZZ</name>
<accession>X1GE66</accession>
<gene>
    <name evidence="1" type="ORF">S03H2_25040</name>
</gene>
<proteinExistence type="predicted"/>
<evidence type="ECO:0000313" key="1">
    <source>
        <dbReference type="EMBL" id="GAH31338.1"/>
    </source>
</evidence>
<organism evidence="1">
    <name type="scientific">marine sediment metagenome</name>
    <dbReference type="NCBI Taxonomy" id="412755"/>
    <lineage>
        <taxon>unclassified sequences</taxon>
        <taxon>metagenomes</taxon>
        <taxon>ecological metagenomes</taxon>
    </lineage>
</organism>
<feature type="non-terminal residue" evidence="1">
    <location>
        <position position="1"/>
    </location>
</feature>
<reference evidence="1" key="1">
    <citation type="journal article" date="2014" name="Front. Microbiol.">
        <title>High frequency of phylogenetically diverse reductive dehalogenase-homologous genes in deep subseafloor sedimentary metagenomes.</title>
        <authorList>
            <person name="Kawai M."/>
            <person name="Futagami T."/>
            <person name="Toyoda A."/>
            <person name="Takaki Y."/>
            <person name="Nishi S."/>
            <person name="Hori S."/>
            <person name="Arai W."/>
            <person name="Tsubouchi T."/>
            <person name="Morono Y."/>
            <person name="Uchiyama I."/>
            <person name="Ito T."/>
            <person name="Fujiyama A."/>
            <person name="Inagaki F."/>
            <person name="Takami H."/>
        </authorList>
    </citation>
    <scope>NUCLEOTIDE SEQUENCE</scope>
    <source>
        <strain evidence="1">Expedition CK06-06</strain>
    </source>
</reference>
<protein>
    <submittedName>
        <fullName evidence="1">Uncharacterized protein</fullName>
    </submittedName>
</protein>
<dbReference type="EMBL" id="BARU01014066">
    <property type="protein sequence ID" value="GAH31338.1"/>
    <property type="molecule type" value="Genomic_DNA"/>
</dbReference>
<sequence>DKEVTKGTASLRVHTKGDKGEVVVNEFLEKVKELDKNKYLIVNL</sequence>
<comment type="caution">
    <text evidence="1">The sequence shown here is derived from an EMBL/GenBank/DDBJ whole genome shotgun (WGS) entry which is preliminary data.</text>
</comment>
<dbReference type="AlphaFoldDB" id="X1GE66"/>